<dbReference type="InterPro" id="IPR008480">
    <property type="entry name" value="DUF761_pln"/>
</dbReference>
<keyword evidence="3" id="KW-1185">Reference proteome</keyword>
<proteinExistence type="predicted"/>
<name>A0AA88ULF3_9ASTE</name>
<evidence type="ECO:0000256" key="1">
    <source>
        <dbReference type="SAM" id="MobiDB-lite"/>
    </source>
</evidence>
<feature type="compositionally biased region" description="Polar residues" evidence="1">
    <location>
        <begin position="105"/>
        <end position="120"/>
    </location>
</feature>
<feature type="region of interest" description="Disordered" evidence="1">
    <location>
        <begin position="105"/>
        <end position="128"/>
    </location>
</feature>
<reference evidence="2" key="1">
    <citation type="submission" date="2022-12" db="EMBL/GenBank/DDBJ databases">
        <title>Draft genome assemblies for two species of Escallonia (Escalloniales).</title>
        <authorList>
            <person name="Chanderbali A."/>
            <person name="Dervinis C."/>
            <person name="Anghel I."/>
            <person name="Soltis D."/>
            <person name="Soltis P."/>
            <person name="Zapata F."/>
        </authorList>
    </citation>
    <scope>NUCLEOTIDE SEQUENCE</scope>
    <source>
        <strain evidence="2">UCBG92.1500</strain>
        <tissue evidence="2">Leaf</tissue>
    </source>
</reference>
<protein>
    <submittedName>
        <fullName evidence="2">Uncharacterized protein</fullName>
    </submittedName>
</protein>
<dbReference type="AlphaFoldDB" id="A0AA88ULF3"/>
<evidence type="ECO:0000313" key="2">
    <source>
        <dbReference type="EMBL" id="KAK2989489.1"/>
    </source>
</evidence>
<sequence length="191" mass="22271">MSFLNIRGLLQARKAWNAFTTKVQSKLHKLHRSRATEKPNYQHNATRKPAFWRSLSLQSRFKRKRRTTQPLHKFGYRLRHRLQNGPAPVYIDQLFLEPSSFLKQHQPSASNREVKTSSPSAKKKELTIDQQATVAGASNEDGDHGNHVADDMWESMVLASPQLHRINERAEEFITRFRAEMQLQEMVARHF</sequence>
<evidence type="ECO:0000313" key="3">
    <source>
        <dbReference type="Proteomes" id="UP001187471"/>
    </source>
</evidence>
<dbReference type="Pfam" id="PF05553">
    <property type="entry name" value="DUF761"/>
    <property type="match status" value="1"/>
</dbReference>
<gene>
    <name evidence="2" type="ORF">RJ640_019588</name>
</gene>
<accession>A0AA88ULF3</accession>
<comment type="caution">
    <text evidence="2">The sequence shown here is derived from an EMBL/GenBank/DDBJ whole genome shotgun (WGS) entry which is preliminary data.</text>
</comment>
<dbReference type="Proteomes" id="UP001187471">
    <property type="component" value="Unassembled WGS sequence"/>
</dbReference>
<dbReference type="EMBL" id="JAVXUO010000737">
    <property type="protein sequence ID" value="KAK2989489.1"/>
    <property type="molecule type" value="Genomic_DNA"/>
</dbReference>
<organism evidence="2 3">
    <name type="scientific">Escallonia rubra</name>
    <dbReference type="NCBI Taxonomy" id="112253"/>
    <lineage>
        <taxon>Eukaryota</taxon>
        <taxon>Viridiplantae</taxon>
        <taxon>Streptophyta</taxon>
        <taxon>Embryophyta</taxon>
        <taxon>Tracheophyta</taxon>
        <taxon>Spermatophyta</taxon>
        <taxon>Magnoliopsida</taxon>
        <taxon>eudicotyledons</taxon>
        <taxon>Gunneridae</taxon>
        <taxon>Pentapetalae</taxon>
        <taxon>asterids</taxon>
        <taxon>campanulids</taxon>
        <taxon>Escalloniales</taxon>
        <taxon>Escalloniaceae</taxon>
        <taxon>Escallonia</taxon>
    </lineage>
</organism>